<dbReference type="InterPro" id="IPR002110">
    <property type="entry name" value="Ankyrin_rpt"/>
</dbReference>
<dbReference type="InterPro" id="IPR036770">
    <property type="entry name" value="Ankyrin_rpt-contain_sf"/>
</dbReference>
<feature type="region of interest" description="Disordered" evidence="2">
    <location>
        <begin position="91"/>
        <end position="124"/>
    </location>
</feature>
<dbReference type="PANTHER" id="PTHR10039">
    <property type="entry name" value="AMELOGENIN"/>
    <property type="match status" value="1"/>
</dbReference>
<dbReference type="Gene3D" id="3.40.50.300">
    <property type="entry name" value="P-loop containing nucleotide triphosphate hydrolases"/>
    <property type="match status" value="1"/>
</dbReference>
<organism evidence="5 6">
    <name type="scientific">Glarea lozoyensis (strain ATCC 20868 / MF5171)</name>
    <dbReference type="NCBI Taxonomy" id="1116229"/>
    <lineage>
        <taxon>Eukaryota</taxon>
        <taxon>Fungi</taxon>
        <taxon>Dikarya</taxon>
        <taxon>Ascomycota</taxon>
        <taxon>Pezizomycotina</taxon>
        <taxon>Leotiomycetes</taxon>
        <taxon>Helotiales</taxon>
        <taxon>Helotiaceae</taxon>
        <taxon>Glarea</taxon>
    </lineage>
</organism>
<feature type="domain" description="Nephrocystin 3-like N-terminal" evidence="4">
    <location>
        <begin position="473"/>
        <end position="641"/>
    </location>
</feature>
<dbReference type="HOGENOM" id="CLU_268851_0_0_1"/>
<name>S3D5B9_GLAL2</name>
<evidence type="ECO:0000313" key="6">
    <source>
        <dbReference type="Proteomes" id="UP000016922"/>
    </source>
</evidence>
<dbReference type="Pfam" id="PF12796">
    <property type="entry name" value="Ank_2"/>
    <property type="match status" value="1"/>
</dbReference>
<dbReference type="InterPro" id="IPR056884">
    <property type="entry name" value="NPHP3-like_N"/>
</dbReference>
<feature type="domain" description="NWD NACHT-NTPase N-terminal" evidence="3">
    <location>
        <begin position="173"/>
        <end position="387"/>
    </location>
</feature>
<dbReference type="InterPro" id="IPR031359">
    <property type="entry name" value="NACHT_N"/>
</dbReference>
<dbReference type="SUPFAM" id="SSF48403">
    <property type="entry name" value="Ankyrin repeat"/>
    <property type="match status" value="1"/>
</dbReference>
<dbReference type="Pfam" id="PF17100">
    <property type="entry name" value="NACHT_N"/>
    <property type="match status" value="1"/>
</dbReference>
<protein>
    <submittedName>
        <fullName evidence="5">Ankyrin repeat-containing protein</fullName>
    </submittedName>
</protein>
<gene>
    <name evidence="5" type="ORF">GLAREA_06680</name>
</gene>
<dbReference type="Pfam" id="PF24883">
    <property type="entry name" value="NPHP3_N"/>
    <property type="match status" value="1"/>
</dbReference>
<dbReference type="KEGG" id="glz:GLAREA_06680"/>
<dbReference type="InterPro" id="IPR027417">
    <property type="entry name" value="P-loop_NTPase"/>
</dbReference>
<sequence length="1219" mass="136342">MDSTKSSRKPKWLSKLSKLLRRNKGALSRAQRASTQSAIPSWKPTAVEALLKEVTSALDDVFGPTKRRTIVIPVAQKKTDAVTGVVGKQSLAPADESQATERSQDFSKLEIPSAPPQSSALLGQDDKATETAKIAVDVLAETTQIRTPNLALFRQRTIPLLLNTDASLKNAGLWEEAYLQLSSNVKHSDLFQKYEPLLADTSSNTSKERAEKVTLQKRMAESVQSRLEVMKSKQWTFQWDRRSVAVWDQAERIVKFVQTFQTLGTGIAQLDPIHAGIPWAGVCALLNLIMGDIIQHQAALDGIEEISSIIAKYLAVEDIYVQSLKDDPSSSTNTAFKESIIRVYSSILLYQVTAVMHFDQSTPTRTFSNITKSVDWAELISTVKQTDADCVALTSVTATTNMSSDISLINKGVLRLDEKWTEISHIVETLGTLQKGFEAKQSENARILSWISDIRVGDIHRQKRDKLGPRHWGSGQWLLSSESYKDWVADPRGKFWLQGSVGTGKTSLASIVINNLVSSGRDQNLAFFYCSSTLAASSTDPTWIFRSLVAQLSATPDGQTIFPIILNRWKSEAKKYTAGSQFTLKDCQELLVALIDLQESTVSTVIVIDGVDECSEPLQLLRSLYDVWNKSPRLKLLVTSRLEVAVKDVFEDIITIRSDLTKTNDDIMKYIERELARKERRNAKVISDRFRFVELQLDLLINPERPIKYRPDFVRMLDSLDAGHGIGALEALRDTYDAIYERNIQGPYSQNIIEKSLKWTLCTKKRMYLRDLAIAISVDEDEAIEGGLILELCSNFLVVDAHGCILLPHLSVREYLEAKIVGGILIYSQEEAYTQAAITCLLHFKYKAERFPVGTWSMPCVNLDGEDGGADAVLGLRVDLDLIRDWPIISPEGLEKSLARRQTEIEMITSKFELHATYSWAYYCQNAMVLPSSQSIRLQELLREFIANDGSSPSFGAWAAGLFNVVKVGAIREASNTEKTVRKERSHNFWGGGFISAVVFVQSNTTCTAKLSGLLIACQYGFTEILKVDSKHGEAQVMLNHEEYPGLLLACDAGYFEILDLPIDKKLARGLLQQEGSGGVLLHVAVYRGLIELVKFLLGYPRGGLQQGKRVPFAGLDVNSKDSYGETPLQLAAFADRLEATNLLLNEDDLEVHARRSDGKTALQISYPGTKVQEALRKDWRYLPSDEKHAEGDPRGIVEEERKARIKEYWEEFRARFRN</sequence>
<dbReference type="RefSeq" id="XP_008078819.1">
    <property type="nucleotide sequence ID" value="XM_008080628.1"/>
</dbReference>
<keyword evidence="6" id="KW-1185">Reference proteome</keyword>
<evidence type="ECO:0000256" key="1">
    <source>
        <dbReference type="ARBA" id="ARBA00022737"/>
    </source>
</evidence>
<proteinExistence type="predicted"/>
<dbReference type="EMBL" id="KE145357">
    <property type="protein sequence ID" value="EPE33667.1"/>
    <property type="molecule type" value="Genomic_DNA"/>
</dbReference>
<dbReference type="eggNOG" id="KOG4177">
    <property type="taxonomic scope" value="Eukaryota"/>
</dbReference>
<evidence type="ECO:0000313" key="5">
    <source>
        <dbReference type="EMBL" id="EPE33667.1"/>
    </source>
</evidence>
<evidence type="ECO:0000259" key="4">
    <source>
        <dbReference type="Pfam" id="PF24883"/>
    </source>
</evidence>
<reference evidence="5 6" key="1">
    <citation type="journal article" date="2013" name="BMC Genomics">
        <title>Genomics-driven discovery of the pneumocandin biosynthetic gene cluster in the fungus Glarea lozoyensis.</title>
        <authorList>
            <person name="Chen L."/>
            <person name="Yue Q."/>
            <person name="Zhang X."/>
            <person name="Xiang M."/>
            <person name="Wang C."/>
            <person name="Li S."/>
            <person name="Che Y."/>
            <person name="Ortiz-Lopez F.J."/>
            <person name="Bills G.F."/>
            <person name="Liu X."/>
            <person name="An Z."/>
        </authorList>
    </citation>
    <scope>NUCLEOTIDE SEQUENCE [LARGE SCALE GENOMIC DNA]</scope>
    <source>
        <strain evidence="6">ATCC 20868 / MF5171</strain>
    </source>
</reference>
<dbReference type="OrthoDB" id="163438at2759"/>
<dbReference type="Gene3D" id="1.25.40.20">
    <property type="entry name" value="Ankyrin repeat-containing domain"/>
    <property type="match status" value="1"/>
</dbReference>
<dbReference type="GeneID" id="19465733"/>
<dbReference type="AlphaFoldDB" id="S3D5B9"/>
<dbReference type="SUPFAM" id="SSF52540">
    <property type="entry name" value="P-loop containing nucleoside triphosphate hydrolases"/>
    <property type="match status" value="1"/>
</dbReference>
<dbReference type="Proteomes" id="UP000016922">
    <property type="component" value="Unassembled WGS sequence"/>
</dbReference>
<evidence type="ECO:0000256" key="2">
    <source>
        <dbReference type="SAM" id="MobiDB-lite"/>
    </source>
</evidence>
<keyword evidence="1" id="KW-0677">Repeat</keyword>
<evidence type="ECO:0000259" key="3">
    <source>
        <dbReference type="Pfam" id="PF17100"/>
    </source>
</evidence>
<dbReference type="PANTHER" id="PTHR10039:SF15">
    <property type="entry name" value="NACHT DOMAIN-CONTAINING PROTEIN"/>
    <property type="match status" value="1"/>
</dbReference>
<accession>S3D5B9</accession>